<dbReference type="Pfam" id="PF17769">
    <property type="entry name" value="PurK_C"/>
    <property type="match status" value="1"/>
</dbReference>
<dbReference type="SUPFAM" id="SSF52440">
    <property type="entry name" value="PreATP-grasp domain"/>
    <property type="match status" value="1"/>
</dbReference>
<evidence type="ECO:0000256" key="5">
    <source>
        <dbReference type="RuleBase" id="RU361200"/>
    </source>
</evidence>
<comment type="function">
    <text evidence="4">Catalyzes the ATP-dependent conversion of 5-aminoimidazole ribonucleotide (AIR) and HCO(3)(-) to N5-carboxyaminoimidazole ribonucleotide (N5-CAIR).</text>
</comment>
<gene>
    <name evidence="4 5" type="primary">purK</name>
    <name evidence="7" type="ORF">WKV53_22015</name>
</gene>
<comment type="subunit">
    <text evidence="4 5">Homodimer.</text>
</comment>
<dbReference type="InterPro" id="IPR011761">
    <property type="entry name" value="ATP-grasp"/>
</dbReference>
<dbReference type="HAMAP" id="MF_01928">
    <property type="entry name" value="PurK"/>
    <property type="match status" value="1"/>
</dbReference>
<evidence type="ECO:0000256" key="2">
    <source>
        <dbReference type="ARBA" id="ARBA00022755"/>
    </source>
</evidence>
<evidence type="ECO:0000256" key="3">
    <source>
        <dbReference type="ARBA" id="ARBA00022840"/>
    </source>
</evidence>
<dbReference type="NCBIfam" id="NF004676">
    <property type="entry name" value="PRK06019.1-2"/>
    <property type="match status" value="1"/>
</dbReference>
<evidence type="ECO:0000259" key="6">
    <source>
        <dbReference type="PROSITE" id="PS50975"/>
    </source>
</evidence>
<keyword evidence="1 4" id="KW-0547">Nucleotide-binding</keyword>
<dbReference type="EC" id="6.3.4.18" evidence="4 5"/>
<dbReference type="Gene3D" id="3.30.1490.20">
    <property type="entry name" value="ATP-grasp fold, A domain"/>
    <property type="match status" value="1"/>
</dbReference>
<dbReference type="PANTHER" id="PTHR11609:SF5">
    <property type="entry name" value="PHOSPHORIBOSYLAMINOIMIDAZOLE CARBOXYLASE"/>
    <property type="match status" value="1"/>
</dbReference>
<reference evidence="7 8" key="1">
    <citation type="submission" date="2024-04" db="EMBL/GenBank/DDBJ databases">
        <title>Luteolibacter sp. isolated from soil.</title>
        <authorList>
            <person name="An J."/>
        </authorList>
    </citation>
    <scope>NUCLEOTIDE SEQUENCE [LARGE SCALE GENOMIC DNA]</scope>
    <source>
        <strain evidence="7 8">Y139</strain>
    </source>
</reference>
<feature type="binding site" evidence="4">
    <location>
        <position position="148"/>
    </location>
    <ligand>
        <name>ATP</name>
        <dbReference type="ChEBI" id="CHEBI:30616"/>
    </ligand>
</feature>
<comment type="similarity">
    <text evidence="4 5">Belongs to the PurK/PurT family.</text>
</comment>
<feature type="binding site" evidence="4">
    <location>
        <position position="191"/>
    </location>
    <ligand>
        <name>ATP</name>
        <dbReference type="ChEBI" id="CHEBI:30616"/>
    </ligand>
</feature>
<dbReference type="RefSeq" id="WP_341406970.1">
    <property type="nucleotide sequence ID" value="NZ_JBBUKT010000010.1"/>
</dbReference>
<dbReference type="InterPro" id="IPR040686">
    <property type="entry name" value="PurK_C"/>
</dbReference>
<organism evidence="7 8">
    <name type="scientific">Luteolibacter soli</name>
    <dbReference type="NCBI Taxonomy" id="3135280"/>
    <lineage>
        <taxon>Bacteria</taxon>
        <taxon>Pseudomonadati</taxon>
        <taxon>Verrucomicrobiota</taxon>
        <taxon>Verrucomicrobiia</taxon>
        <taxon>Verrucomicrobiales</taxon>
        <taxon>Verrucomicrobiaceae</taxon>
        <taxon>Luteolibacter</taxon>
    </lineage>
</organism>
<evidence type="ECO:0000313" key="8">
    <source>
        <dbReference type="Proteomes" id="UP001371305"/>
    </source>
</evidence>
<keyword evidence="3 4" id="KW-0067">ATP-binding</keyword>
<evidence type="ECO:0000256" key="1">
    <source>
        <dbReference type="ARBA" id="ARBA00022741"/>
    </source>
</evidence>
<dbReference type="PROSITE" id="PS50975">
    <property type="entry name" value="ATP_GRASP"/>
    <property type="match status" value="1"/>
</dbReference>
<dbReference type="InterPro" id="IPR016185">
    <property type="entry name" value="PreATP-grasp_dom_sf"/>
</dbReference>
<feature type="binding site" evidence="4">
    <location>
        <position position="108"/>
    </location>
    <ligand>
        <name>ATP</name>
        <dbReference type="ChEBI" id="CHEBI:30616"/>
    </ligand>
</feature>
<comment type="pathway">
    <text evidence="4 5">Purine metabolism; IMP biosynthesis via de novo pathway; 5-amino-1-(5-phospho-D-ribosyl)imidazole-4-carboxylate from 5-amino-1-(5-phospho-D-ribosyl)imidazole (N5-CAIR route): step 1/2.</text>
</comment>
<dbReference type="InterPro" id="IPR011054">
    <property type="entry name" value="Rudment_hybrid_motif"/>
</dbReference>
<keyword evidence="4 5" id="KW-0436">Ligase</keyword>
<name>A0ABU9B1R4_9BACT</name>
<dbReference type="Gene3D" id="3.30.470.20">
    <property type="entry name" value="ATP-grasp fold, B domain"/>
    <property type="match status" value="1"/>
</dbReference>
<dbReference type="GO" id="GO:0034028">
    <property type="term" value="F:5-(carboxyamino)imidazole ribonucleotide synthase activity"/>
    <property type="evidence" value="ECO:0007669"/>
    <property type="project" value="UniProtKB-EC"/>
</dbReference>
<evidence type="ECO:0000256" key="4">
    <source>
        <dbReference type="HAMAP-Rule" id="MF_01928"/>
    </source>
</evidence>
<dbReference type="Pfam" id="PF02222">
    <property type="entry name" value="ATP-grasp"/>
    <property type="match status" value="1"/>
</dbReference>
<comment type="function">
    <text evidence="5">Catalyzes the ATP-dependent conversion of 5-aminoimidazole ribonucleotide (AIR) and HCO(3)- to N5-carboxyaminoimidazole ribonucleotide (N5-CAIR).</text>
</comment>
<keyword evidence="2 4" id="KW-0658">Purine biosynthesis</keyword>
<dbReference type="EMBL" id="JBBUKT010000010">
    <property type="protein sequence ID" value="MEK7953207.1"/>
    <property type="molecule type" value="Genomic_DNA"/>
</dbReference>
<dbReference type="SUPFAM" id="SSF56059">
    <property type="entry name" value="Glutathione synthetase ATP-binding domain-like"/>
    <property type="match status" value="1"/>
</dbReference>
<dbReference type="Gene3D" id="3.40.50.20">
    <property type="match status" value="1"/>
</dbReference>
<protein>
    <recommendedName>
        <fullName evidence="4 5">N5-carboxyaminoimidazole ribonucleotide synthase</fullName>
        <shortName evidence="4 5">N5-CAIR synthase</shortName>
        <ecNumber evidence="4 5">6.3.4.18</ecNumber>
    </recommendedName>
    <alternativeName>
        <fullName evidence="4 5">5-(carboxyamino)imidazole ribonucleotide synthetase</fullName>
    </alternativeName>
</protein>
<dbReference type="InterPro" id="IPR003135">
    <property type="entry name" value="ATP-grasp_carboxylate-amine"/>
</dbReference>
<dbReference type="SUPFAM" id="SSF51246">
    <property type="entry name" value="Rudiment single hybrid motif"/>
    <property type="match status" value="1"/>
</dbReference>
<dbReference type="PANTHER" id="PTHR11609">
    <property type="entry name" value="PURINE BIOSYNTHESIS PROTEIN 6/7, PUR6/7"/>
    <property type="match status" value="1"/>
</dbReference>
<proteinExistence type="inferred from homology"/>
<dbReference type="InterPro" id="IPR005875">
    <property type="entry name" value="PurK"/>
</dbReference>
<evidence type="ECO:0000313" key="7">
    <source>
        <dbReference type="EMBL" id="MEK7953207.1"/>
    </source>
</evidence>
<accession>A0ABU9B1R4</accession>
<feature type="binding site" evidence="4">
    <location>
        <begin position="183"/>
        <end position="186"/>
    </location>
    <ligand>
        <name>ATP</name>
        <dbReference type="ChEBI" id="CHEBI:30616"/>
    </ligand>
</feature>
<comment type="caution">
    <text evidence="7">The sequence shown here is derived from an EMBL/GenBank/DDBJ whole genome shotgun (WGS) entry which is preliminary data.</text>
</comment>
<feature type="binding site" evidence="4">
    <location>
        <begin position="268"/>
        <end position="269"/>
    </location>
    <ligand>
        <name>ATP</name>
        <dbReference type="ChEBI" id="CHEBI:30616"/>
    </ligand>
</feature>
<sequence length="384" mass="41253">MTAPIIPPGSVLGILGGGQLGRMFCMEARRMGYRTLVWTGGLEAPAIVVADEAIDLPFDSAEALEQFVAKAAVATVEFENIPRETMEAVAAKIALHPSPNAVAICQHREREKTFLKEHGIPCAPFAVVASADELAKALGEIGTPAVLKTAAFGYDGKGQQKLTGEEDLAEVWANFGTDRAVLEAFIPFERELSVMVARSADGSVVAYDPAENRHRHHILDVSIVPARVGPAVLAEAKVIACQVADALQYDGIMGVEFFHLPDGSLLVNEMAPRPHNSGHHTLDACATSQFEQQVRIICGLPAGSPKLLSPVVMLNLLGDMWPDESVAPDWTPLFADGSAFLHLYGKRRAVGRRKMGHANFLGSDVEDALKRAEVIKAELLRGGR</sequence>
<dbReference type="Pfam" id="PF22660">
    <property type="entry name" value="RS_preATP-grasp-like"/>
    <property type="match status" value="1"/>
</dbReference>
<feature type="binding site" evidence="4">
    <location>
        <begin position="153"/>
        <end position="159"/>
    </location>
    <ligand>
        <name>ATP</name>
        <dbReference type="ChEBI" id="CHEBI:30616"/>
    </ligand>
</feature>
<feature type="binding site" evidence="4">
    <location>
        <position position="214"/>
    </location>
    <ligand>
        <name>ATP</name>
        <dbReference type="ChEBI" id="CHEBI:30616"/>
    </ligand>
</feature>
<dbReference type="NCBIfam" id="TIGR01161">
    <property type="entry name" value="purK"/>
    <property type="match status" value="1"/>
</dbReference>
<comment type="catalytic activity">
    <reaction evidence="4 5">
        <text>5-amino-1-(5-phospho-beta-D-ribosyl)imidazole + hydrogencarbonate + ATP = 5-carboxyamino-1-(5-phospho-D-ribosyl)imidazole + ADP + phosphate + 2 H(+)</text>
        <dbReference type="Rhea" id="RHEA:19317"/>
        <dbReference type="ChEBI" id="CHEBI:15378"/>
        <dbReference type="ChEBI" id="CHEBI:17544"/>
        <dbReference type="ChEBI" id="CHEBI:30616"/>
        <dbReference type="ChEBI" id="CHEBI:43474"/>
        <dbReference type="ChEBI" id="CHEBI:58730"/>
        <dbReference type="ChEBI" id="CHEBI:137981"/>
        <dbReference type="ChEBI" id="CHEBI:456216"/>
        <dbReference type="EC" id="6.3.4.18"/>
    </reaction>
</comment>
<dbReference type="NCBIfam" id="NF004677">
    <property type="entry name" value="PRK06019.1-3"/>
    <property type="match status" value="1"/>
</dbReference>
<keyword evidence="8" id="KW-1185">Reference proteome</keyword>
<dbReference type="Proteomes" id="UP001371305">
    <property type="component" value="Unassembled WGS sequence"/>
</dbReference>
<feature type="domain" description="ATP-grasp" evidence="6">
    <location>
        <begin position="112"/>
        <end position="298"/>
    </location>
</feature>
<dbReference type="InterPro" id="IPR013815">
    <property type="entry name" value="ATP_grasp_subdomain_1"/>
</dbReference>
<dbReference type="InterPro" id="IPR054350">
    <property type="entry name" value="PurT/PurK_preATP-grasp"/>
</dbReference>
<dbReference type="NCBIfam" id="NF004679">
    <property type="entry name" value="PRK06019.1-5"/>
    <property type="match status" value="1"/>
</dbReference>